<dbReference type="PROSITE" id="PS51465">
    <property type="entry name" value="KAZAL_2"/>
    <property type="match status" value="3"/>
</dbReference>
<protein>
    <submittedName>
        <fullName evidence="8">Double-headed protease inhibitor, submandibular gland-like</fullName>
    </submittedName>
</protein>
<evidence type="ECO:0000256" key="2">
    <source>
        <dbReference type="ARBA" id="ARBA00022525"/>
    </source>
</evidence>
<dbReference type="Pfam" id="PF07648">
    <property type="entry name" value="Kazal_2"/>
    <property type="match status" value="2"/>
</dbReference>
<dbReference type="InterPro" id="IPR036058">
    <property type="entry name" value="Kazal_dom_sf"/>
</dbReference>
<dbReference type="CDD" id="cd00104">
    <property type="entry name" value="KAZAL_FS"/>
    <property type="match status" value="1"/>
</dbReference>
<feature type="domain" description="Kazal-like" evidence="6">
    <location>
        <begin position="136"/>
        <end position="206"/>
    </location>
</feature>
<evidence type="ECO:0000256" key="3">
    <source>
        <dbReference type="ARBA" id="ARBA00022690"/>
    </source>
</evidence>
<feature type="chain" id="PRO_5046764339" evidence="5">
    <location>
        <begin position="19"/>
        <end position="206"/>
    </location>
</feature>
<dbReference type="Proteomes" id="UP000694888">
    <property type="component" value="Unplaced"/>
</dbReference>
<dbReference type="PANTHER" id="PTHR21312">
    <property type="entry name" value="SERINE PROTEASE INHIBITOR"/>
    <property type="match status" value="1"/>
</dbReference>
<proteinExistence type="predicted"/>
<dbReference type="GeneID" id="106011779"/>
<evidence type="ECO:0000313" key="8">
    <source>
        <dbReference type="RefSeq" id="XP_012938053.1"/>
    </source>
</evidence>
<evidence type="ECO:0000256" key="4">
    <source>
        <dbReference type="ARBA" id="ARBA00023157"/>
    </source>
</evidence>
<dbReference type="Gene3D" id="3.30.60.30">
    <property type="match status" value="3"/>
</dbReference>
<comment type="subcellular location">
    <subcellularLocation>
        <location evidence="1">Secreted</location>
    </subcellularLocation>
</comment>
<reference evidence="8" key="1">
    <citation type="submission" date="2025-08" db="UniProtKB">
        <authorList>
            <consortium name="RefSeq"/>
        </authorList>
    </citation>
    <scope>IDENTIFICATION</scope>
</reference>
<feature type="domain" description="Kazal-like" evidence="6">
    <location>
        <begin position="80"/>
        <end position="135"/>
    </location>
</feature>
<dbReference type="RefSeq" id="XP_012938053.1">
    <property type="nucleotide sequence ID" value="XM_013082599.2"/>
</dbReference>
<dbReference type="SMART" id="SM00280">
    <property type="entry name" value="KAZAL"/>
    <property type="match status" value="3"/>
</dbReference>
<name>A0ABM1A010_APLCA</name>
<dbReference type="InterPro" id="IPR002350">
    <property type="entry name" value="Kazal_dom"/>
</dbReference>
<dbReference type="GO" id="GO:0030414">
    <property type="term" value="F:peptidase inhibitor activity"/>
    <property type="evidence" value="ECO:0007669"/>
    <property type="project" value="UniProtKB-KW"/>
</dbReference>
<dbReference type="Pfam" id="PF00050">
    <property type="entry name" value="Kazal_1"/>
    <property type="match status" value="1"/>
</dbReference>
<dbReference type="SUPFAM" id="SSF100895">
    <property type="entry name" value="Kazal-type serine protease inhibitors"/>
    <property type="match status" value="3"/>
</dbReference>
<keyword evidence="2" id="KW-0964">Secreted</keyword>
<keyword evidence="4" id="KW-1015">Disulfide bond</keyword>
<keyword evidence="3 8" id="KW-0646">Protease inhibitor</keyword>
<organism evidence="7 8">
    <name type="scientific">Aplysia californica</name>
    <name type="common">California sea hare</name>
    <dbReference type="NCBI Taxonomy" id="6500"/>
    <lineage>
        <taxon>Eukaryota</taxon>
        <taxon>Metazoa</taxon>
        <taxon>Spiralia</taxon>
        <taxon>Lophotrochozoa</taxon>
        <taxon>Mollusca</taxon>
        <taxon>Gastropoda</taxon>
        <taxon>Heterobranchia</taxon>
        <taxon>Euthyneura</taxon>
        <taxon>Tectipleura</taxon>
        <taxon>Aplysiida</taxon>
        <taxon>Aplysioidea</taxon>
        <taxon>Aplysiidae</taxon>
        <taxon>Aplysia</taxon>
    </lineage>
</organism>
<evidence type="ECO:0000256" key="1">
    <source>
        <dbReference type="ARBA" id="ARBA00004613"/>
    </source>
</evidence>
<keyword evidence="5" id="KW-0732">Signal</keyword>
<keyword evidence="7" id="KW-1185">Reference proteome</keyword>
<sequence length="206" mass="22687">MIVKFCLFLGLAVTAVLCQLHNVNDHCKRDCSHARQRHVCGSDHVNYASTCEFAVASCIHLEYHGRALHIKSFGTCRNTTHVSDHCNDLCNEEKAPICASDGMIYDNKCRFLRSQCEAAKMGVKLFVVAKGDICPATRQVDCSKYTIDTSDLALEDGSTFKPRCPPDHQYICASDGHTFTNDCQLCAYSDANNVTLTVLTDAACGH</sequence>
<evidence type="ECO:0000256" key="5">
    <source>
        <dbReference type="SAM" id="SignalP"/>
    </source>
</evidence>
<evidence type="ECO:0000313" key="7">
    <source>
        <dbReference type="Proteomes" id="UP000694888"/>
    </source>
</evidence>
<feature type="domain" description="Kazal-like" evidence="6">
    <location>
        <begin position="21"/>
        <end position="78"/>
    </location>
</feature>
<evidence type="ECO:0000259" key="6">
    <source>
        <dbReference type="PROSITE" id="PS51465"/>
    </source>
</evidence>
<dbReference type="PANTHER" id="PTHR21312:SF28">
    <property type="entry name" value="OVOINHIBITOR-RELATED"/>
    <property type="match status" value="1"/>
</dbReference>
<feature type="signal peptide" evidence="5">
    <location>
        <begin position="1"/>
        <end position="18"/>
    </location>
</feature>
<accession>A0ABM1A010</accession>
<gene>
    <name evidence="8" type="primary">LOC106011779</name>
</gene>